<protein>
    <submittedName>
        <fullName evidence="1">Uncharacterized protein</fullName>
    </submittedName>
</protein>
<keyword evidence="2" id="KW-1185">Reference proteome</keyword>
<evidence type="ECO:0000313" key="1">
    <source>
        <dbReference type="EMBL" id="GAJ46787.1"/>
    </source>
</evidence>
<reference evidence="1 2" key="1">
    <citation type="journal article" date="2014" name="FEMS Microbiol. Lett.">
        <title>Draft genome sequences of three Holospora species (Holospora obtusa, Holospora undulata, and Holospora elegans), endonuclear symbiotic bacteria of the ciliate Paramecium caudatum.</title>
        <authorList>
            <person name="Dohra H."/>
            <person name="Tanaka K."/>
            <person name="Suzuki T."/>
            <person name="Fujishima M."/>
            <person name="Suzuki H."/>
        </authorList>
    </citation>
    <scope>NUCLEOTIDE SEQUENCE [LARGE SCALE GENOMIC DNA]</scope>
    <source>
        <strain evidence="1 2">E1</strain>
    </source>
</reference>
<dbReference type="Proteomes" id="UP000024842">
    <property type="component" value="Unassembled WGS sequence"/>
</dbReference>
<sequence>MIINNEKNIFLYISLLSACVYAKDSISYQRIEESLKKALADIVDSPFDKLTVSDSFLDESLDKNEAEKFKKKYIK</sequence>
<dbReference type="PROSITE" id="PS51257">
    <property type="entry name" value="PROKAR_LIPOPROTEIN"/>
    <property type="match status" value="1"/>
</dbReference>
<dbReference type="RefSeq" id="WP_035545625.1">
    <property type="nucleotide sequence ID" value="NZ_BAUP01000140.1"/>
</dbReference>
<proteinExistence type="predicted"/>
<dbReference type="STRING" id="1427503.HE1_01128"/>
<dbReference type="AlphaFoldDB" id="A0A023E124"/>
<evidence type="ECO:0000313" key="2">
    <source>
        <dbReference type="Proteomes" id="UP000024842"/>
    </source>
</evidence>
<dbReference type="EMBL" id="BAUP01000140">
    <property type="protein sequence ID" value="GAJ46787.1"/>
    <property type="molecule type" value="Genomic_DNA"/>
</dbReference>
<organism evidence="1 2">
    <name type="scientific">Holospora elegans E1</name>
    <dbReference type="NCBI Taxonomy" id="1427503"/>
    <lineage>
        <taxon>Bacteria</taxon>
        <taxon>Pseudomonadati</taxon>
        <taxon>Pseudomonadota</taxon>
        <taxon>Alphaproteobacteria</taxon>
        <taxon>Holosporales</taxon>
        <taxon>Holosporaceae</taxon>
        <taxon>Holospora</taxon>
    </lineage>
</organism>
<comment type="caution">
    <text evidence="1">The sequence shown here is derived from an EMBL/GenBank/DDBJ whole genome shotgun (WGS) entry which is preliminary data.</text>
</comment>
<gene>
    <name evidence="1" type="ORF">HE1_01128</name>
</gene>
<accession>A0A023E124</accession>
<name>A0A023E124_9PROT</name>